<evidence type="ECO:0000259" key="6">
    <source>
        <dbReference type="PROSITE" id="PS51794"/>
    </source>
</evidence>
<name>A0A645G0Q4_9ZZZZ</name>
<dbReference type="Gene3D" id="3.40.1700.10">
    <property type="entry name" value="DNA integrity scanning protein, DisA, N-terminal domain"/>
    <property type="match status" value="1"/>
</dbReference>
<evidence type="ECO:0000256" key="5">
    <source>
        <dbReference type="ARBA" id="ARBA00022840"/>
    </source>
</evidence>
<dbReference type="InterPro" id="IPR003390">
    <property type="entry name" value="DNA_integrity_scan_DisA_N"/>
</dbReference>
<dbReference type="GO" id="GO:0004016">
    <property type="term" value="F:adenylate cyclase activity"/>
    <property type="evidence" value="ECO:0007669"/>
    <property type="project" value="TreeGrafter"/>
</dbReference>
<accession>A0A645G0Q4</accession>
<evidence type="ECO:0000256" key="4">
    <source>
        <dbReference type="ARBA" id="ARBA00022741"/>
    </source>
</evidence>
<reference evidence="7" key="1">
    <citation type="submission" date="2019-08" db="EMBL/GenBank/DDBJ databases">
        <authorList>
            <person name="Kucharzyk K."/>
            <person name="Murdoch R.W."/>
            <person name="Higgins S."/>
            <person name="Loffler F."/>
        </authorList>
    </citation>
    <scope>NUCLEOTIDE SEQUENCE</scope>
</reference>
<keyword evidence="4" id="KW-0547">Nucleotide-binding</keyword>
<dbReference type="GO" id="GO:0106408">
    <property type="term" value="F:diadenylate cyclase activity"/>
    <property type="evidence" value="ECO:0007669"/>
    <property type="project" value="UniProtKB-EC"/>
</dbReference>
<feature type="domain" description="DAC" evidence="6">
    <location>
        <begin position="1"/>
        <end position="41"/>
    </location>
</feature>
<comment type="caution">
    <text evidence="7">The sequence shown here is derived from an EMBL/GenBank/DDBJ whole genome shotgun (WGS) entry which is preliminary data.</text>
</comment>
<sequence length="88" mass="10174">MRHRAGLGLSEETDAVVIIVSEETGYISYAYKGKLHRNVSEEDLRAFLTLTFLPKKPKPKRTSKWNRLLIRLKIQRLFQKGKGTTNTE</sequence>
<dbReference type="PROSITE" id="PS51794">
    <property type="entry name" value="DAC"/>
    <property type="match status" value="1"/>
</dbReference>
<dbReference type="GO" id="GO:0005524">
    <property type="term" value="F:ATP binding"/>
    <property type="evidence" value="ECO:0007669"/>
    <property type="project" value="UniProtKB-KW"/>
</dbReference>
<gene>
    <name evidence="7" type="ORF">SDC9_165108</name>
</gene>
<dbReference type="AlphaFoldDB" id="A0A645G0Q4"/>
<evidence type="ECO:0000313" key="7">
    <source>
        <dbReference type="EMBL" id="MPN17753.1"/>
    </source>
</evidence>
<dbReference type="InterPro" id="IPR036888">
    <property type="entry name" value="DNA_integrity_DisA_N_sf"/>
</dbReference>
<evidence type="ECO:0000256" key="2">
    <source>
        <dbReference type="ARBA" id="ARBA00022679"/>
    </source>
</evidence>
<comment type="catalytic activity">
    <reaction evidence="1">
        <text>2 ATP = 3',3'-c-di-AMP + 2 diphosphate</text>
        <dbReference type="Rhea" id="RHEA:35655"/>
        <dbReference type="ChEBI" id="CHEBI:30616"/>
        <dbReference type="ChEBI" id="CHEBI:33019"/>
        <dbReference type="ChEBI" id="CHEBI:71500"/>
        <dbReference type="EC" id="2.7.7.85"/>
    </reaction>
</comment>
<proteinExistence type="predicted"/>
<dbReference type="Pfam" id="PF02457">
    <property type="entry name" value="DAC"/>
    <property type="match status" value="1"/>
</dbReference>
<keyword evidence="2" id="KW-0808">Transferase</keyword>
<dbReference type="InterPro" id="IPR050338">
    <property type="entry name" value="DisA"/>
</dbReference>
<keyword evidence="5" id="KW-0067">ATP-binding</keyword>
<dbReference type="PANTHER" id="PTHR34185:SF1">
    <property type="entry name" value="DIADENYLATE CYCLASE"/>
    <property type="match status" value="1"/>
</dbReference>
<dbReference type="PANTHER" id="PTHR34185">
    <property type="entry name" value="DIADENYLATE CYCLASE"/>
    <property type="match status" value="1"/>
</dbReference>
<keyword evidence="3" id="KW-0548">Nucleotidyltransferase</keyword>
<dbReference type="EMBL" id="VSSQ01064949">
    <property type="protein sequence ID" value="MPN17753.1"/>
    <property type="molecule type" value="Genomic_DNA"/>
</dbReference>
<protein>
    <recommendedName>
        <fullName evidence="6">DAC domain-containing protein</fullName>
    </recommendedName>
</protein>
<evidence type="ECO:0000256" key="3">
    <source>
        <dbReference type="ARBA" id="ARBA00022695"/>
    </source>
</evidence>
<organism evidence="7">
    <name type="scientific">bioreactor metagenome</name>
    <dbReference type="NCBI Taxonomy" id="1076179"/>
    <lineage>
        <taxon>unclassified sequences</taxon>
        <taxon>metagenomes</taxon>
        <taxon>ecological metagenomes</taxon>
    </lineage>
</organism>
<dbReference type="SUPFAM" id="SSF143597">
    <property type="entry name" value="YojJ-like"/>
    <property type="match status" value="1"/>
</dbReference>
<evidence type="ECO:0000256" key="1">
    <source>
        <dbReference type="ARBA" id="ARBA00000877"/>
    </source>
</evidence>